<name>A0ACB7RUJ7_HYAAI</name>
<reference evidence="1" key="1">
    <citation type="submission" date="2020-05" db="EMBL/GenBank/DDBJ databases">
        <title>Large-scale comparative analyses of tick genomes elucidate their genetic diversity and vector capacities.</title>
        <authorList>
            <person name="Jia N."/>
            <person name="Wang J."/>
            <person name="Shi W."/>
            <person name="Du L."/>
            <person name="Sun Y."/>
            <person name="Zhan W."/>
            <person name="Jiang J."/>
            <person name="Wang Q."/>
            <person name="Zhang B."/>
            <person name="Ji P."/>
            <person name="Sakyi L.B."/>
            <person name="Cui X."/>
            <person name="Yuan T."/>
            <person name="Jiang B."/>
            <person name="Yang W."/>
            <person name="Lam T.T.-Y."/>
            <person name="Chang Q."/>
            <person name="Ding S."/>
            <person name="Wang X."/>
            <person name="Zhu J."/>
            <person name="Ruan X."/>
            <person name="Zhao L."/>
            <person name="Wei J."/>
            <person name="Que T."/>
            <person name="Du C."/>
            <person name="Cheng J."/>
            <person name="Dai P."/>
            <person name="Han X."/>
            <person name="Huang E."/>
            <person name="Gao Y."/>
            <person name="Liu J."/>
            <person name="Shao H."/>
            <person name="Ye R."/>
            <person name="Li L."/>
            <person name="Wei W."/>
            <person name="Wang X."/>
            <person name="Wang C."/>
            <person name="Yang T."/>
            <person name="Huo Q."/>
            <person name="Li W."/>
            <person name="Guo W."/>
            <person name="Chen H."/>
            <person name="Zhou L."/>
            <person name="Ni X."/>
            <person name="Tian J."/>
            <person name="Zhou Y."/>
            <person name="Sheng Y."/>
            <person name="Liu T."/>
            <person name="Pan Y."/>
            <person name="Xia L."/>
            <person name="Li J."/>
            <person name="Zhao F."/>
            <person name="Cao W."/>
        </authorList>
    </citation>
    <scope>NUCLEOTIDE SEQUENCE</scope>
    <source>
        <strain evidence="1">Hyas-2018</strain>
    </source>
</reference>
<comment type="caution">
    <text evidence="1">The sequence shown here is derived from an EMBL/GenBank/DDBJ whole genome shotgun (WGS) entry which is preliminary data.</text>
</comment>
<evidence type="ECO:0000313" key="1">
    <source>
        <dbReference type="EMBL" id="KAH6924189.1"/>
    </source>
</evidence>
<dbReference type="EMBL" id="CM023488">
    <property type="protein sequence ID" value="KAH6924189.1"/>
    <property type="molecule type" value="Genomic_DNA"/>
</dbReference>
<keyword evidence="2" id="KW-1185">Reference proteome</keyword>
<gene>
    <name evidence="1" type="ORF">HPB50_013570</name>
</gene>
<accession>A0ACB7RUJ7</accession>
<sequence>MGNEVDGLERELNLRRGFRNEIIELKESLELLSRQYEDMKSDCESVKAENVALKAAEEPLVDAILALKKQVPENDSKITAQDQYLNTLTKENIE</sequence>
<dbReference type="Proteomes" id="UP000821845">
    <property type="component" value="Chromosome 8"/>
</dbReference>
<proteinExistence type="predicted"/>
<organism evidence="1 2">
    <name type="scientific">Hyalomma asiaticum</name>
    <name type="common">Tick</name>
    <dbReference type="NCBI Taxonomy" id="266040"/>
    <lineage>
        <taxon>Eukaryota</taxon>
        <taxon>Metazoa</taxon>
        <taxon>Ecdysozoa</taxon>
        <taxon>Arthropoda</taxon>
        <taxon>Chelicerata</taxon>
        <taxon>Arachnida</taxon>
        <taxon>Acari</taxon>
        <taxon>Parasitiformes</taxon>
        <taxon>Ixodida</taxon>
        <taxon>Ixodoidea</taxon>
        <taxon>Ixodidae</taxon>
        <taxon>Hyalomminae</taxon>
        <taxon>Hyalomma</taxon>
    </lineage>
</organism>
<protein>
    <submittedName>
        <fullName evidence="1">Uncharacterized protein</fullName>
    </submittedName>
</protein>
<evidence type="ECO:0000313" key="2">
    <source>
        <dbReference type="Proteomes" id="UP000821845"/>
    </source>
</evidence>